<evidence type="ECO:0000313" key="4">
    <source>
        <dbReference type="Proteomes" id="UP000030653"/>
    </source>
</evidence>
<organism evidence="3 4">
    <name type="scientific">Dacryopinax primogenitus (strain DJM 731)</name>
    <name type="common">Brown rot fungus</name>
    <dbReference type="NCBI Taxonomy" id="1858805"/>
    <lineage>
        <taxon>Eukaryota</taxon>
        <taxon>Fungi</taxon>
        <taxon>Dikarya</taxon>
        <taxon>Basidiomycota</taxon>
        <taxon>Agaricomycotina</taxon>
        <taxon>Dacrymycetes</taxon>
        <taxon>Dacrymycetales</taxon>
        <taxon>Dacrymycetaceae</taxon>
        <taxon>Dacryopinax</taxon>
    </lineage>
</organism>
<keyword evidence="4" id="KW-1185">Reference proteome</keyword>
<dbReference type="OrthoDB" id="3357408at2759"/>
<keyword evidence="1" id="KW-0812">Transmembrane</keyword>
<feature type="transmembrane region" description="Helical" evidence="1">
    <location>
        <begin position="70"/>
        <end position="94"/>
    </location>
</feature>
<keyword evidence="2" id="KW-0732">Signal</keyword>
<gene>
    <name evidence="3" type="ORF">DACRYDRAFT_17930</name>
</gene>
<feature type="transmembrane region" description="Helical" evidence="1">
    <location>
        <begin position="156"/>
        <end position="176"/>
    </location>
</feature>
<evidence type="ECO:0000313" key="3">
    <source>
        <dbReference type="EMBL" id="EJT98767.1"/>
    </source>
</evidence>
<feature type="chain" id="PRO_5004067567" evidence="2">
    <location>
        <begin position="18"/>
        <end position="310"/>
    </location>
</feature>
<dbReference type="EMBL" id="JH795872">
    <property type="protein sequence ID" value="EJT98767.1"/>
    <property type="molecule type" value="Genomic_DNA"/>
</dbReference>
<evidence type="ECO:0000256" key="1">
    <source>
        <dbReference type="SAM" id="Phobius"/>
    </source>
</evidence>
<feature type="transmembrane region" description="Helical" evidence="1">
    <location>
        <begin position="27"/>
        <end position="50"/>
    </location>
</feature>
<feature type="transmembrane region" description="Helical" evidence="1">
    <location>
        <begin position="106"/>
        <end position="135"/>
    </location>
</feature>
<dbReference type="RefSeq" id="XP_040625665.1">
    <property type="nucleotide sequence ID" value="XM_040771317.1"/>
</dbReference>
<reference evidence="3 4" key="1">
    <citation type="journal article" date="2012" name="Science">
        <title>The Paleozoic origin of enzymatic lignin decomposition reconstructed from 31 fungal genomes.</title>
        <authorList>
            <person name="Floudas D."/>
            <person name="Binder M."/>
            <person name="Riley R."/>
            <person name="Barry K."/>
            <person name="Blanchette R.A."/>
            <person name="Henrissat B."/>
            <person name="Martinez A.T."/>
            <person name="Otillar R."/>
            <person name="Spatafora J.W."/>
            <person name="Yadav J.S."/>
            <person name="Aerts A."/>
            <person name="Benoit I."/>
            <person name="Boyd A."/>
            <person name="Carlson A."/>
            <person name="Copeland A."/>
            <person name="Coutinho P.M."/>
            <person name="de Vries R.P."/>
            <person name="Ferreira P."/>
            <person name="Findley K."/>
            <person name="Foster B."/>
            <person name="Gaskell J."/>
            <person name="Glotzer D."/>
            <person name="Gorecki P."/>
            <person name="Heitman J."/>
            <person name="Hesse C."/>
            <person name="Hori C."/>
            <person name="Igarashi K."/>
            <person name="Jurgens J.A."/>
            <person name="Kallen N."/>
            <person name="Kersten P."/>
            <person name="Kohler A."/>
            <person name="Kuees U."/>
            <person name="Kumar T.K.A."/>
            <person name="Kuo A."/>
            <person name="LaButti K."/>
            <person name="Larrondo L.F."/>
            <person name="Lindquist E."/>
            <person name="Ling A."/>
            <person name="Lombard V."/>
            <person name="Lucas S."/>
            <person name="Lundell T."/>
            <person name="Martin R."/>
            <person name="McLaughlin D.J."/>
            <person name="Morgenstern I."/>
            <person name="Morin E."/>
            <person name="Murat C."/>
            <person name="Nagy L.G."/>
            <person name="Nolan M."/>
            <person name="Ohm R.A."/>
            <person name="Patyshakuliyeva A."/>
            <person name="Rokas A."/>
            <person name="Ruiz-Duenas F.J."/>
            <person name="Sabat G."/>
            <person name="Salamov A."/>
            <person name="Samejima M."/>
            <person name="Schmutz J."/>
            <person name="Slot J.C."/>
            <person name="St John F."/>
            <person name="Stenlid J."/>
            <person name="Sun H."/>
            <person name="Sun S."/>
            <person name="Syed K."/>
            <person name="Tsang A."/>
            <person name="Wiebenga A."/>
            <person name="Young D."/>
            <person name="Pisabarro A."/>
            <person name="Eastwood D.C."/>
            <person name="Martin F."/>
            <person name="Cullen D."/>
            <person name="Grigoriev I.V."/>
            <person name="Hibbett D.S."/>
        </authorList>
    </citation>
    <scope>NUCLEOTIDE SEQUENCE [LARGE SCALE GENOMIC DNA]</scope>
    <source>
        <strain evidence="3 4">DJM-731 SS1</strain>
    </source>
</reference>
<dbReference type="Proteomes" id="UP000030653">
    <property type="component" value="Unassembled WGS sequence"/>
</dbReference>
<dbReference type="HOGENOM" id="CLU_897210_0_0_1"/>
<dbReference type="AlphaFoldDB" id="M5G4U5"/>
<protein>
    <submittedName>
        <fullName evidence="3">Uncharacterized protein</fullName>
    </submittedName>
</protein>
<dbReference type="GeneID" id="63686379"/>
<evidence type="ECO:0000256" key="2">
    <source>
        <dbReference type="SAM" id="SignalP"/>
    </source>
</evidence>
<keyword evidence="1" id="KW-0472">Membrane</keyword>
<feature type="signal peptide" evidence="2">
    <location>
        <begin position="1"/>
        <end position="17"/>
    </location>
</feature>
<name>M5G4U5_DACPD</name>
<proteinExistence type="predicted"/>
<sequence length="310" mass="34500">MFVNGAVLFQALRIAQAAPADMQNAFLSDLSGCGGCIRSLIVVGATFSLLTTPTQDVLLLWRLFVAWQRFWVVAVMALVKLGLIGCTVPVLVLLTNPDTIWTSLYVYHLLVAFSALHLLFNLGVTFLITYKLWLLGRELEYFFPGNSIHHSGLMDMMVDSGCLYTVATVINFALVVRKSPAAYSFTNILTQVAVHVQSFHVTLTSLLIILRIGFSCSPNRPSTFPSPTTIARPSLDRHTTPVIASTPPRQTKLQRRAAEQARRREMQLAVARQVEFPDAIQAPSLGDLERNNIELVEMPRGKYDKNLIIR</sequence>
<keyword evidence="1" id="KW-1133">Transmembrane helix</keyword>
<accession>M5G4U5</accession>